<dbReference type="InterPro" id="IPR036819">
    <property type="entry name" value="Subtilisin_inhibitor-like_sf"/>
</dbReference>
<dbReference type="PRINTS" id="PR00294">
    <property type="entry name" value="SSBTLNINHBTR"/>
</dbReference>
<evidence type="ECO:0000256" key="3">
    <source>
        <dbReference type="ARBA" id="ARBA00011738"/>
    </source>
</evidence>
<organism evidence="11 12">
    <name type="scientific">Micromonospora coxensis</name>
    <dbReference type="NCBI Taxonomy" id="356852"/>
    <lineage>
        <taxon>Bacteria</taxon>
        <taxon>Bacillati</taxon>
        <taxon>Actinomycetota</taxon>
        <taxon>Actinomycetes</taxon>
        <taxon>Micromonosporales</taxon>
        <taxon>Micromonosporaceae</taxon>
        <taxon>Micromonospora</taxon>
    </lineage>
</organism>
<dbReference type="SUPFAM" id="SSF55399">
    <property type="entry name" value="Subtilisin inhibitor"/>
    <property type="match status" value="1"/>
</dbReference>
<feature type="signal peptide" evidence="9">
    <location>
        <begin position="1"/>
        <end position="30"/>
    </location>
</feature>
<sequence length="135" mass="14425">MSLARRAAAVATAALLAVTAAMLLPRPAEAAPRVGPHTPSVLVLQTERQDGQRTALLLCGPTGGTHPDAATACRTVARVDGDLAALEFDEGPCTYEYAPVTVHAWGYWQDRPVNWSETYGNRCLMLRGTGALFDF</sequence>
<evidence type="ECO:0000256" key="6">
    <source>
        <dbReference type="ARBA" id="ARBA00022900"/>
    </source>
</evidence>
<comment type="similarity">
    <text evidence="2 8">Belongs to the protease inhibitor I16 (SSI) family.</text>
</comment>
<evidence type="ECO:0000256" key="8">
    <source>
        <dbReference type="RuleBase" id="RU003471"/>
    </source>
</evidence>
<dbReference type="Proteomes" id="UP000198215">
    <property type="component" value="Chromosome I"/>
</dbReference>
<evidence type="ECO:0000256" key="1">
    <source>
        <dbReference type="ARBA" id="ARBA00004613"/>
    </source>
</evidence>
<evidence type="ECO:0000313" key="12">
    <source>
        <dbReference type="Proteomes" id="UP000198215"/>
    </source>
</evidence>
<name>A0A1C5GS05_9ACTN</name>
<evidence type="ECO:0000256" key="5">
    <source>
        <dbReference type="ARBA" id="ARBA00022690"/>
    </source>
</evidence>
<keyword evidence="5 8" id="KW-0646">Protease inhibitor</keyword>
<dbReference type="Pfam" id="PF00720">
    <property type="entry name" value="SSI"/>
    <property type="match status" value="1"/>
</dbReference>
<protein>
    <submittedName>
        <fullName evidence="11">Subtilisin inhibitor-like</fullName>
    </submittedName>
</protein>
<evidence type="ECO:0000256" key="2">
    <source>
        <dbReference type="ARBA" id="ARBA00010472"/>
    </source>
</evidence>
<evidence type="ECO:0000313" key="11">
    <source>
        <dbReference type="EMBL" id="SCG36523.1"/>
    </source>
</evidence>
<evidence type="ECO:0000256" key="4">
    <source>
        <dbReference type="ARBA" id="ARBA00022525"/>
    </source>
</evidence>
<dbReference type="RefSeq" id="WP_088974287.1">
    <property type="nucleotide sequence ID" value="NZ_LT607753.1"/>
</dbReference>
<proteinExistence type="inferred from homology"/>
<keyword evidence="7" id="KW-1015">Disulfide bond</keyword>
<dbReference type="InterPro" id="IPR000691">
    <property type="entry name" value="Prot_inh_I16_SSI"/>
</dbReference>
<feature type="chain" id="PRO_5008716944" evidence="9">
    <location>
        <begin position="31"/>
        <end position="135"/>
    </location>
</feature>
<keyword evidence="6 8" id="KW-0722">Serine protease inhibitor</keyword>
<keyword evidence="9" id="KW-0732">Signal</keyword>
<dbReference type="AlphaFoldDB" id="A0A1C5GS05"/>
<feature type="domain" description="Subtilisin inhibitor" evidence="10">
    <location>
        <begin position="43"/>
        <end position="121"/>
    </location>
</feature>
<keyword evidence="12" id="KW-1185">Reference proteome</keyword>
<evidence type="ECO:0000259" key="10">
    <source>
        <dbReference type="Pfam" id="PF00720"/>
    </source>
</evidence>
<reference evidence="12" key="1">
    <citation type="submission" date="2016-06" db="EMBL/GenBank/DDBJ databases">
        <authorList>
            <person name="Varghese N."/>
            <person name="Submissions Spin"/>
        </authorList>
    </citation>
    <scope>NUCLEOTIDE SEQUENCE [LARGE SCALE GENOMIC DNA]</scope>
    <source>
        <strain evidence="12">DSM 45161</strain>
    </source>
</reference>
<gene>
    <name evidence="11" type="ORF">GA0070614_0294</name>
</gene>
<evidence type="ECO:0000256" key="7">
    <source>
        <dbReference type="ARBA" id="ARBA00023157"/>
    </source>
</evidence>
<dbReference type="InterPro" id="IPR023549">
    <property type="entry name" value="Subtilisin_inhibitor"/>
</dbReference>
<dbReference type="Gene3D" id="3.30.350.10">
    <property type="entry name" value="Subtilisin inhibitor-like"/>
    <property type="match status" value="1"/>
</dbReference>
<accession>A0A1C5GS05</accession>
<keyword evidence="4" id="KW-0964">Secreted</keyword>
<comment type="subcellular location">
    <subcellularLocation>
        <location evidence="1">Secreted</location>
    </subcellularLocation>
</comment>
<dbReference type="GO" id="GO:0005576">
    <property type="term" value="C:extracellular region"/>
    <property type="evidence" value="ECO:0007669"/>
    <property type="project" value="UniProtKB-SubCell"/>
</dbReference>
<evidence type="ECO:0000256" key="9">
    <source>
        <dbReference type="SAM" id="SignalP"/>
    </source>
</evidence>
<comment type="subunit">
    <text evidence="3">Homodimer.</text>
</comment>
<dbReference type="GO" id="GO:0004867">
    <property type="term" value="F:serine-type endopeptidase inhibitor activity"/>
    <property type="evidence" value="ECO:0007669"/>
    <property type="project" value="UniProtKB-KW"/>
</dbReference>
<dbReference type="OrthoDB" id="4567948at2"/>
<dbReference type="EMBL" id="LT607753">
    <property type="protein sequence ID" value="SCG36523.1"/>
    <property type="molecule type" value="Genomic_DNA"/>
</dbReference>